<proteinExistence type="predicted"/>
<dbReference type="Proteomes" id="UP000076632">
    <property type="component" value="Unassembled WGS sequence"/>
</dbReference>
<sequence>MPRERCNAPSRNRVQREWGTLNTEPRLFRFHASLIVPRLLSQDRNWNQLTQQPDHSSP</sequence>
<keyword evidence="2" id="KW-1185">Reference proteome</keyword>
<evidence type="ECO:0000313" key="1">
    <source>
        <dbReference type="EMBL" id="KZF25556.1"/>
    </source>
</evidence>
<protein>
    <submittedName>
        <fullName evidence="1">Uncharacterized protein</fullName>
    </submittedName>
</protein>
<evidence type="ECO:0000313" key="2">
    <source>
        <dbReference type="Proteomes" id="UP000076632"/>
    </source>
</evidence>
<dbReference type="RefSeq" id="XP_018191111.1">
    <property type="nucleotide sequence ID" value="XM_018331920.1"/>
</dbReference>
<gene>
    <name evidence="1" type="ORF">L228DRAFT_244417</name>
</gene>
<dbReference type="InParanoid" id="A0A165IYL4"/>
<dbReference type="AlphaFoldDB" id="A0A165IYL4"/>
<name>A0A165IYL4_XYLHT</name>
<organism evidence="1 2">
    <name type="scientific">Xylona heveae (strain CBS 132557 / TC161)</name>
    <dbReference type="NCBI Taxonomy" id="1328760"/>
    <lineage>
        <taxon>Eukaryota</taxon>
        <taxon>Fungi</taxon>
        <taxon>Dikarya</taxon>
        <taxon>Ascomycota</taxon>
        <taxon>Pezizomycotina</taxon>
        <taxon>Xylonomycetes</taxon>
        <taxon>Xylonales</taxon>
        <taxon>Xylonaceae</taxon>
        <taxon>Xylona</taxon>
    </lineage>
</organism>
<dbReference type="EMBL" id="KV407455">
    <property type="protein sequence ID" value="KZF25556.1"/>
    <property type="molecule type" value="Genomic_DNA"/>
</dbReference>
<reference evidence="1 2" key="1">
    <citation type="journal article" date="2016" name="Fungal Biol.">
        <title>The genome of Xylona heveae provides a window into fungal endophytism.</title>
        <authorList>
            <person name="Gazis R."/>
            <person name="Kuo A."/>
            <person name="Riley R."/>
            <person name="LaButti K."/>
            <person name="Lipzen A."/>
            <person name="Lin J."/>
            <person name="Amirebrahimi M."/>
            <person name="Hesse C.N."/>
            <person name="Spatafora J.W."/>
            <person name="Henrissat B."/>
            <person name="Hainaut M."/>
            <person name="Grigoriev I.V."/>
            <person name="Hibbett D.S."/>
        </authorList>
    </citation>
    <scope>NUCLEOTIDE SEQUENCE [LARGE SCALE GENOMIC DNA]</scope>
    <source>
        <strain evidence="1 2">TC161</strain>
    </source>
</reference>
<dbReference type="GeneID" id="28897057"/>
<accession>A0A165IYL4</accession>